<organism evidence="8 9">
    <name type="scientific">Petromyzon marinus</name>
    <name type="common">Sea lamprey</name>
    <dbReference type="NCBI Taxonomy" id="7757"/>
    <lineage>
        <taxon>Eukaryota</taxon>
        <taxon>Metazoa</taxon>
        <taxon>Chordata</taxon>
        <taxon>Craniata</taxon>
        <taxon>Vertebrata</taxon>
        <taxon>Cyclostomata</taxon>
        <taxon>Hyperoartia</taxon>
        <taxon>Petromyzontiformes</taxon>
        <taxon>Petromyzontidae</taxon>
        <taxon>Petromyzon</taxon>
    </lineage>
</organism>
<dbReference type="SMART" id="SM00119">
    <property type="entry name" value="HECTc"/>
    <property type="match status" value="1"/>
</dbReference>
<feature type="region of interest" description="Disordered" evidence="6">
    <location>
        <begin position="1"/>
        <end position="184"/>
    </location>
</feature>
<dbReference type="PANTHER" id="PTHR45700:SF9">
    <property type="entry name" value="HECT-TYPE E3 UBIQUITIN TRANSFERASE"/>
    <property type="match status" value="1"/>
</dbReference>
<feature type="compositionally biased region" description="Gly residues" evidence="6">
    <location>
        <begin position="1"/>
        <end position="13"/>
    </location>
</feature>
<feature type="region of interest" description="Disordered" evidence="6">
    <location>
        <begin position="783"/>
        <end position="806"/>
    </location>
</feature>
<feature type="domain" description="HECT" evidence="7">
    <location>
        <begin position="492"/>
        <end position="625"/>
    </location>
</feature>
<dbReference type="InterPro" id="IPR000569">
    <property type="entry name" value="HECT_dom"/>
</dbReference>
<dbReference type="Gene3D" id="3.30.2160.10">
    <property type="entry name" value="Hect, E3 ligase catalytic domain"/>
    <property type="match status" value="1"/>
</dbReference>
<keyword evidence="3" id="KW-0808">Transferase</keyword>
<evidence type="ECO:0000256" key="1">
    <source>
        <dbReference type="ARBA" id="ARBA00000885"/>
    </source>
</evidence>
<dbReference type="CTD" id="143279"/>
<dbReference type="RefSeq" id="XP_032808353.1">
    <property type="nucleotide sequence ID" value="XM_032952462.1"/>
</dbReference>
<protein>
    <recommendedName>
        <fullName evidence="2">HECT-type E3 ubiquitin transferase</fullName>
        <ecNumber evidence="2">2.3.2.26</ecNumber>
    </recommendedName>
</protein>
<dbReference type="InterPro" id="IPR044611">
    <property type="entry name" value="E3A/B/C-like"/>
</dbReference>
<accession>A0AAJ7T197</accession>
<dbReference type="InterPro" id="IPR035983">
    <property type="entry name" value="Hect_E3_ubiquitin_ligase"/>
</dbReference>
<dbReference type="Gene3D" id="3.90.1750.10">
    <property type="entry name" value="Hect, E3 ligase catalytic domains"/>
    <property type="match status" value="1"/>
</dbReference>
<dbReference type="PANTHER" id="PTHR45700">
    <property type="entry name" value="UBIQUITIN-PROTEIN LIGASE E3C"/>
    <property type="match status" value="1"/>
</dbReference>
<evidence type="ECO:0000256" key="5">
    <source>
        <dbReference type="PROSITE-ProRule" id="PRU00104"/>
    </source>
</evidence>
<feature type="compositionally biased region" description="Basic and acidic residues" evidence="6">
    <location>
        <begin position="44"/>
        <end position="65"/>
    </location>
</feature>
<dbReference type="EC" id="2.3.2.26" evidence="2"/>
<feature type="compositionally biased region" description="Low complexity" evidence="6">
    <location>
        <begin position="783"/>
        <end position="802"/>
    </location>
</feature>
<sequence>MEGRGDAGPVGGRRGGDTGLVARRGGDAGPAEARGARPGGGDTGTKEGQGEGSHRDPKGNRRPRPEPSLSSPPRAPRLPSPLGGRGEEPRTPRGSGPGSSRGGERRRRRRQREESGRLPPLGPGTRGMLTSPYLPELSNGETDEDRTRSLGRLSLPAPPCLFQAAPGQELPDIRAQKSRASPHVPRYRTARQFVEDVESAQGSGDWSLVREFYARTFDSFQEVNSAFKRELHMGLDGAGVHIALLDAVYDVILYTPAEVQKATLKGIINSLLREWRGPRTKDDLRAYFILLQNPQFGQSSTCVIFAHVLRQVSALPLPEQRTLVQWLHRLHISRFRALLGQLHALVSLRLSQDEGAQLPPPAKSSWWIPAAVRVTALLYAANVLGASPRLPYSEFYNSSLDHVDLTQEYLAWQCNPRAKRFSFCQFPWMLSIHAKKAIIQQDSEQQMVTMARRSVVERVSRRERPDVDSLFLTLRVRRAHLVVDSLSELARKRAELKKKLRVEFVGEVGLDMGGLTKEWFLLLIRQVLRPDYGMFVYHREARCYWFRSFNCDNYSEFSLIGTLMGLAVYNSIPLDLHFPLCCYRKLLSPPLAPSEPGVPVGLCALTLGDLGCVMPELAHGLQELLLYEGDVETDMCATFQSLWPCTWITFSTRRCASGSLPSTTASTACAPLRHSQCCVRRRWRRSCAAPRPWTSGPCSRPLNMRATPPATPLCGISGRWCTNSPSTCRNASCTLRREATGCQWAVCRSCTSRFHASTCPLTGCPWRTRALTSCACPRTAPAAPCGPSCASPSPTRRASASSDRPRGRLGCHCLDGRPPRLDGARGCRGATLCVAMGGDGRRWAAQKHSPVLPNRASCAPSSTPSASTGPHWAALSAKAPGPAGQLHGLSTRQFMPLRTTIVMVCWSSVVPGCVAVKPRCPSQWSHSCFV</sequence>
<dbReference type="SUPFAM" id="SSF56204">
    <property type="entry name" value="Hect, E3 ligase catalytic domain"/>
    <property type="match status" value="1"/>
</dbReference>
<evidence type="ECO:0000313" key="9">
    <source>
        <dbReference type="RefSeq" id="XP_032808353.1"/>
    </source>
</evidence>
<comment type="caution">
    <text evidence="5">Lacks conserved residue(s) required for the propagation of feature annotation.</text>
</comment>
<keyword evidence="8" id="KW-1185">Reference proteome</keyword>
<dbReference type="GO" id="GO:0000209">
    <property type="term" value="P:protein polyubiquitination"/>
    <property type="evidence" value="ECO:0007669"/>
    <property type="project" value="InterPro"/>
</dbReference>
<dbReference type="GO" id="GO:0061630">
    <property type="term" value="F:ubiquitin protein ligase activity"/>
    <property type="evidence" value="ECO:0007669"/>
    <property type="project" value="UniProtKB-EC"/>
</dbReference>
<evidence type="ECO:0000259" key="7">
    <source>
        <dbReference type="PROSITE" id="PS50237"/>
    </source>
</evidence>
<dbReference type="AlphaFoldDB" id="A0AAJ7T197"/>
<evidence type="ECO:0000256" key="2">
    <source>
        <dbReference type="ARBA" id="ARBA00012485"/>
    </source>
</evidence>
<evidence type="ECO:0000256" key="6">
    <source>
        <dbReference type="SAM" id="MobiDB-lite"/>
    </source>
</evidence>
<name>A0AAJ7T197_PETMA</name>
<dbReference type="PROSITE" id="PS50237">
    <property type="entry name" value="HECT"/>
    <property type="match status" value="1"/>
</dbReference>
<evidence type="ECO:0000313" key="8">
    <source>
        <dbReference type="Proteomes" id="UP001318040"/>
    </source>
</evidence>
<keyword evidence="4 5" id="KW-0833">Ubl conjugation pathway</keyword>
<comment type="catalytic activity">
    <reaction evidence="1">
        <text>S-ubiquitinyl-[E2 ubiquitin-conjugating enzyme]-L-cysteine + [acceptor protein]-L-lysine = [E2 ubiquitin-conjugating enzyme]-L-cysteine + N(6)-ubiquitinyl-[acceptor protein]-L-lysine.</text>
        <dbReference type="EC" id="2.3.2.26"/>
    </reaction>
</comment>
<dbReference type="Pfam" id="PF00632">
    <property type="entry name" value="HECT"/>
    <property type="match status" value="1"/>
</dbReference>
<dbReference type="KEGG" id="pmrn:116941387"/>
<evidence type="ECO:0000256" key="4">
    <source>
        <dbReference type="ARBA" id="ARBA00022786"/>
    </source>
</evidence>
<proteinExistence type="predicted"/>
<evidence type="ECO:0000256" key="3">
    <source>
        <dbReference type="ARBA" id="ARBA00022679"/>
    </source>
</evidence>
<gene>
    <name evidence="9" type="primary">HECTD2</name>
</gene>
<reference evidence="9" key="1">
    <citation type="submission" date="2025-08" db="UniProtKB">
        <authorList>
            <consortium name="RefSeq"/>
        </authorList>
    </citation>
    <scope>IDENTIFICATION</scope>
    <source>
        <tissue evidence="9">Sperm</tissue>
    </source>
</reference>
<dbReference type="Proteomes" id="UP001318040">
    <property type="component" value="Chromosome 11"/>
</dbReference>